<dbReference type="RefSeq" id="WP_238316457.1">
    <property type="nucleotide sequence ID" value="NZ_BQKV01000027.1"/>
</dbReference>
<accession>A0AA37IXP9</accession>
<dbReference type="SUPFAM" id="SSF53795">
    <property type="entry name" value="PEP carboxykinase-like"/>
    <property type="match status" value="1"/>
</dbReference>
<evidence type="ECO:0000313" key="1">
    <source>
        <dbReference type="EMBL" id="GJN64224.1"/>
    </source>
</evidence>
<gene>
    <name evidence="1" type="ORF">JCM17207_08490</name>
</gene>
<dbReference type="AlphaFoldDB" id="A0AA37IXP9"/>
<proteinExistence type="predicted"/>
<name>A0AA37IXP9_9FIRM</name>
<evidence type="ECO:0008006" key="3">
    <source>
        <dbReference type="Google" id="ProtNLM"/>
    </source>
</evidence>
<organism evidence="1 2">
    <name type="scientific">Faecalibacterium gallinarum</name>
    <dbReference type="NCBI Taxonomy" id="2903556"/>
    <lineage>
        <taxon>Bacteria</taxon>
        <taxon>Bacillati</taxon>
        <taxon>Bacillota</taxon>
        <taxon>Clostridia</taxon>
        <taxon>Eubacteriales</taxon>
        <taxon>Oscillospiraceae</taxon>
        <taxon>Faecalibacterium</taxon>
    </lineage>
</organism>
<sequence length="254" mass="28759">MFCIKIAGLPIGLDARYPYIRHLCRGYETGETPLFTVRASEQELCREAEADPSDLPLGRRPMGYYESLCLYRSLCLRLPEYDAFLIHGAVVELDGAAYLFCAPSGTGKTTHIRLWLEQFGPRAQVINGDKPVLRFIDGVLCACGTPWNGKERLGQNRICPVAGICFLEQTPENHIRRLTGPEITRRIFHQLLLPREKAAFDLFWGLLDRMVQTVPFYLLECNREPEAAQLAYHTMRRDQDAENQTGFPAAPAGR</sequence>
<dbReference type="Gene3D" id="3.40.50.300">
    <property type="entry name" value="P-loop containing nucleotide triphosphate hydrolases"/>
    <property type="match status" value="1"/>
</dbReference>
<reference evidence="1" key="1">
    <citation type="journal article" date="2022" name="Int. J. Syst. Evol. Microbiol.">
        <title>Genome-based, phenotypic and chemotaxonomic classification of Faecalibacterium strains: proposal of three novel species Faecalibacterium duncaniae sp. nov., Faecalibacterium hattorii sp. nov. and Faecalibacterium gallinarum sp. nov. .</title>
        <authorList>
            <person name="Sakamoto M."/>
            <person name="Sakurai N."/>
            <person name="Tanno H."/>
            <person name="Iino T."/>
            <person name="Ohkuma M."/>
            <person name="Endo A."/>
        </authorList>
    </citation>
    <scope>NUCLEOTIDE SEQUENCE</scope>
    <source>
        <strain evidence="1">JCM 17207</strain>
    </source>
</reference>
<dbReference type="InterPro" id="IPR027417">
    <property type="entry name" value="P-loop_NTPase"/>
</dbReference>
<keyword evidence="2" id="KW-1185">Reference proteome</keyword>
<dbReference type="EMBL" id="BQKV01000027">
    <property type="protein sequence ID" value="GJN64224.1"/>
    <property type="molecule type" value="Genomic_DNA"/>
</dbReference>
<evidence type="ECO:0000313" key="2">
    <source>
        <dbReference type="Proteomes" id="UP001055185"/>
    </source>
</evidence>
<protein>
    <recommendedName>
        <fullName evidence="3">SynChlorMet cassette protein ScmC</fullName>
    </recommendedName>
</protein>
<dbReference type="Proteomes" id="UP001055185">
    <property type="component" value="Unassembled WGS sequence"/>
</dbReference>
<comment type="caution">
    <text evidence="1">The sequence shown here is derived from an EMBL/GenBank/DDBJ whole genome shotgun (WGS) entry which is preliminary data.</text>
</comment>